<keyword evidence="2" id="KW-1185">Reference proteome</keyword>
<evidence type="ECO:0000313" key="2">
    <source>
        <dbReference type="Proteomes" id="UP000024635"/>
    </source>
</evidence>
<dbReference type="Proteomes" id="UP000024635">
    <property type="component" value="Unassembled WGS sequence"/>
</dbReference>
<organism evidence="1 2">
    <name type="scientific">Ancylostoma ceylanicum</name>
    <dbReference type="NCBI Taxonomy" id="53326"/>
    <lineage>
        <taxon>Eukaryota</taxon>
        <taxon>Metazoa</taxon>
        <taxon>Ecdysozoa</taxon>
        <taxon>Nematoda</taxon>
        <taxon>Chromadorea</taxon>
        <taxon>Rhabditida</taxon>
        <taxon>Rhabditina</taxon>
        <taxon>Rhabditomorpha</taxon>
        <taxon>Strongyloidea</taxon>
        <taxon>Ancylostomatidae</taxon>
        <taxon>Ancylostomatinae</taxon>
        <taxon>Ancylostoma</taxon>
    </lineage>
</organism>
<gene>
    <name evidence="1" type="primary">Acey_s0115.g513</name>
    <name evidence="1" type="ORF">Y032_0115g513</name>
</gene>
<evidence type="ECO:0000313" key="1">
    <source>
        <dbReference type="EMBL" id="EYC00515.1"/>
    </source>
</evidence>
<sequence length="68" mass="7903">MYYFMQLPFTLAGLRQGLGTKRKTAVVYIQKLVMGYRKFQEILNQNAISSFRACGTPVFNLYWRAFGV</sequence>
<comment type="caution">
    <text evidence="1">The sequence shown here is derived from an EMBL/GenBank/DDBJ whole genome shotgun (WGS) entry which is preliminary data.</text>
</comment>
<name>A0A016TD01_9BILA</name>
<protein>
    <submittedName>
        <fullName evidence="1">Uncharacterized protein</fullName>
    </submittedName>
</protein>
<proteinExistence type="predicted"/>
<dbReference type="AlphaFoldDB" id="A0A016TD01"/>
<dbReference type="EMBL" id="JARK01001451">
    <property type="protein sequence ID" value="EYC00515.1"/>
    <property type="molecule type" value="Genomic_DNA"/>
</dbReference>
<accession>A0A016TD01</accession>
<reference evidence="2" key="1">
    <citation type="journal article" date="2015" name="Nat. Genet.">
        <title>The genome and transcriptome of the zoonotic hookworm Ancylostoma ceylanicum identify infection-specific gene families.</title>
        <authorList>
            <person name="Schwarz E.M."/>
            <person name="Hu Y."/>
            <person name="Antoshechkin I."/>
            <person name="Miller M.M."/>
            <person name="Sternberg P.W."/>
            <person name="Aroian R.V."/>
        </authorList>
    </citation>
    <scope>NUCLEOTIDE SEQUENCE</scope>
    <source>
        <strain evidence="2">HY135</strain>
    </source>
</reference>